<sequence>MIQQLNSTAKKMLKGVTPIYNNDNYSLSIFEANGSVMDMIVKFAENLTTELFPQHGTWSLTYWEDKLGIVYKEKKTDAERIQRILYELNKYFTITRKRLENAVNAFVENRNAKVIDVPCAYEFIVRIPHTGGLVGKGLVEAIEEIKPAHLQSLFMYVFEVPGIKVSARKHVYPVVYPNTNQAITNDNGVGVRSESKIDIPSKAHGYKVIYPVTGMAFSY</sequence>
<gene>
    <name evidence="1" type="ORF">FJQ98_14060</name>
</gene>
<evidence type="ECO:0000313" key="1">
    <source>
        <dbReference type="EMBL" id="QQP10412.1"/>
    </source>
</evidence>
<proteinExistence type="predicted"/>
<dbReference type="InterPro" id="IPR018755">
    <property type="entry name" value="Phage_Mu_Gp48"/>
</dbReference>
<dbReference type="RefSeq" id="WP_053592500.1">
    <property type="nucleotide sequence ID" value="NZ_CP067341.1"/>
</dbReference>
<dbReference type="Proteomes" id="UP000596049">
    <property type="component" value="Chromosome"/>
</dbReference>
<protein>
    <submittedName>
        <fullName evidence="1">DUF2313 domain-containing protein</fullName>
    </submittedName>
</protein>
<evidence type="ECO:0000313" key="2">
    <source>
        <dbReference type="Proteomes" id="UP000596049"/>
    </source>
</evidence>
<accession>A0ABX7AME8</accession>
<keyword evidence="2" id="KW-1185">Reference proteome</keyword>
<dbReference type="EMBL" id="CP067341">
    <property type="protein sequence ID" value="QQP10412.1"/>
    <property type="molecule type" value="Genomic_DNA"/>
</dbReference>
<dbReference type="Pfam" id="PF10076">
    <property type="entry name" value="Phage_Mu_Gp48"/>
    <property type="match status" value="1"/>
</dbReference>
<name>A0ABX7AME8_9BACI</name>
<reference evidence="1 2" key="1">
    <citation type="submission" date="2020-01" db="EMBL/GenBank/DDBJ databases">
        <authorList>
            <person name="Liu G."/>
            <person name="Liu B."/>
        </authorList>
    </citation>
    <scope>NUCLEOTIDE SEQUENCE [LARGE SCALE GENOMIC DNA]</scope>
    <source>
        <strain evidence="1 2">FJAT-51161</strain>
    </source>
</reference>
<organism evidence="1 2">
    <name type="scientific">Lysinibacillus agricola</name>
    <dbReference type="NCBI Taxonomy" id="2590012"/>
    <lineage>
        <taxon>Bacteria</taxon>
        <taxon>Bacillati</taxon>
        <taxon>Bacillota</taxon>
        <taxon>Bacilli</taxon>
        <taxon>Bacillales</taxon>
        <taxon>Bacillaceae</taxon>
        <taxon>Lysinibacillus</taxon>
    </lineage>
</organism>